<dbReference type="EMBL" id="FODE01000009">
    <property type="protein sequence ID" value="SEN55616.1"/>
    <property type="molecule type" value="Genomic_DNA"/>
</dbReference>
<protein>
    <recommendedName>
        <fullName evidence="3">Sulfotransferase family protein</fullName>
    </recommendedName>
</protein>
<name>A0A1H8HHP1_9RHOB</name>
<sequence>MSQPQARKPILWLGAHKTGTTFLQKALMLSQEALVRHGLRYMDLDEFRAKYTRPLLYGRGFGRAPEPDDDLNLIFDENIPGLVQHALSAKGLYPDIAARSRKVCAHFGLHDPDIYFGVRNYVGFLPSLYCEALKSTPYRPFDQFYRAGRHRIDWNDVLDQLRQAFPNSRIYVYFYEDLRGNEARLLSQITGVAESSFVIPEKISRPGFSHAAVESLFELSKSGPVTRKDVFSAISRYRKGKKFPSYQPFDQDEIDDLGARYQDHVARLRLRDDIARMELSRY</sequence>
<organism evidence="1 2">
    <name type="scientific">Paracoccus alcaliphilus</name>
    <dbReference type="NCBI Taxonomy" id="34002"/>
    <lineage>
        <taxon>Bacteria</taxon>
        <taxon>Pseudomonadati</taxon>
        <taxon>Pseudomonadota</taxon>
        <taxon>Alphaproteobacteria</taxon>
        <taxon>Rhodobacterales</taxon>
        <taxon>Paracoccaceae</taxon>
        <taxon>Paracoccus</taxon>
    </lineage>
</organism>
<gene>
    <name evidence="1" type="ORF">SAMN04489859_100987</name>
</gene>
<dbReference type="RefSeq" id="WP_090611430.1">
    <property type="nucleotide sequence ID" value="NZ_CP067126.1"/>
</dbReference>
<dbReference type="AlphaFoldDB" id="A0A1H8HHP1"/>
<dbReference type="Proteomes" id="UP000199054">
    <property type="component" value="Unassembled WGS sequence"/>
</dbReference>
<proteinExistence type="predicted"/>
<dbReference type="Gene3D" id="3.40.50.300">
    <property type="entry name" value="P-loop containing nucleotide triphosphate hydrolases"/>
    <property type="match status" value="1"/>
</dbReference>
<evidence type="ECO:0008006" key="3">
    <source>
        <dbReference type="Google" id="ProtNLM"/>
    </source>
</evidence>
<evidence type="ECO:0000313" key="1">
    <source>
        <dbReference type="EMBL" id="SEN55616.1"/>
    </source>
</evidence>
<dbReference type="InterPro" id="IPR027417">
    <property type="entry name" value="P-loop_NTPase"/>
</dbReference>
<reference evidence="1 2" key="1">
    <citation type="submission" date="2016-10" db="EMBL/GenBank/DDBJ databases">
        <authorList>
            <person name="de Groot N.N."/>
        </authorList>
    </citation>
    <scope>NUCLEOTIDE SEQUENCE [LARGE SCALE GENOMIC DNA]</scope>
    <source>
        <strain evidence="1 2">DSM 8512</strain>
    </source>
</reference>
<keyword evidence="2" id="KW-1185">Reference proteome</keyword>
<accession>A0A1H8HHP1</accession>
<dbReference type="OrthoDB" id="8481769at2"/>
<dbReference type="STRING" id="34002.SAMN04489859_100987"/>
<dbReference type="SUPFAM" id="SSF52540">
    <property type="entry name" value="P-loop containing nucleoside triphosphate hydrolases"/>
    <property type="match status" value="1"/>
</dbReference>
<evidence type="ECO:0000313" key="2">
    <source>
        <dbReference type="Proteomes" id="UP000199054"/>
    </source>
</evidence>